<dbReference type="NCBIfam" id="TIGR00114">
    <property type="entry name" value="lumazine-synth"/>
    <property type="match status" value="1"/>
</dbReference>
<evidence type="ECO:0000256" key="4">
    <source>
        <dbReference type="ARBA" id="ARBA00022619"/>
    </source>
</evidence>
<comment type="similarity">
    <text evidence="2 9">Belongs to the DMRL synthase family.</text>
</comment>
<organism evidence="11 12">
    <name type="scientific">Candidatus Sulfotelmatobacter kueseliae</name>
    <dbReference type="NCBI Taxonomy" id="2042962"/>
    <lineage>
        <taxon>Bacteria</taxon>
        <taxon>Pseudomonadati</taxon>
        <taxon>Acidobacteriota</taxon>
        <taxon>Terriglobia</taxon>
        <taxon>Terriglobales</taxon>
        <taxon>Candidatus Korobacteraceae</taxon>
        <taxon>Candidatus Sulfotelmatobacter</taxon>
    </lineage>
</organism>
<dbReference type="EC" id="2.5.1.78" evidence="3 9"/>
<dbReference type="GO" id="GO:0009231">
    <property type="term" value="P:riboflavin biosynthetic process"/>
    <property type="evidence" value="ECO:0007669"/>
    <property type="project" value="UniProtKB-UniRule"/>
</dbReference>
<dbReference type="GO" id="GO:0009349">
    <property type="term" value="C:riboflavin synthase complex"/>
    <property type="evidence" value="ECO:0007669"/>
    <property type="project" value="UniProtKB-UniRule"/>
</dbReference>
<dbReference type="InterPro" id="IPR002180">
    <property type="entry name" value="LS/RS"/>
</dbReference>
<dbReference type="InterPro" id="IPR036467">
    <property type="entry name" value="LS/RS_sf"/>
</dbReference>
<dbReference type="Gene3D" id="3.40.50.960">
    <property type="entry name" value="Lumazine/riboflavin synthase"/>
    <property type="match status" value="1"/>
</dbReference>
<dbReference type="Pfam" id="PF00885">
    <property type="entry name" value="DMRL_synthase"/>
    <property type="match status" value="1"/>
</dbReference>
<dbReference type="Proteomes" id="UP000238701">
    <property type="component" value="Unassembled WGS sequence"/>
</dbReference>
<accession>A0A2U3L093</accession>
<comment type="pathway">
    <text evidence="1 9">Cofactor biosynthesis; riboflavin biosynthesis; riboflavin from 2-hydroxy-3-oxobutyl phosphate and 5-amino-6-(D-ribitylamino)uracil: step 1/2.</text>
</comment>
<evidence type="ECO:0000256" key="9">
    <source>
        <dbReference type="HAMAP-Rule" id="MF_00178"/>
    </source>
</evidence>
<dbReference type="UniPathway" id="UPA00275">
    <property type="reaction ID" value="UER00404"/>
</dbReference>
<evidence type="ECO:0000256" key="3">
    <source>
        <dbReference type="ARBA" id="ARBA00012664"/>
    </source>
</evidence>
<gene>
    <name evidence="9" type="primary">ribH</name>
    <name evidence="11" type="ORF">SBA1_590018</name>
</gene>
<evidence type="ECO:0000313" key="12">
    <source>
        <dbReference type="Proteomes" id="UP000238701"/>
    </source>
</evidence>
<comment type="function">
    <text evidence="7 9">Catalyzes the formation of 6,7-dimethyl-8-ribityllumazine by condensation of 5-amino-6-(D-ribitylamino)uracil with 3,4-dihydroxy-2-butanone 4-phosphate. This is the penultimate step in the biosynthesis of riboflavin.</text>
</comment>
<evidence type="ECO:0000256" key="7">
    <source>
        <dbReference type="ARBA" id="ARBA00058151"/>
    </source>
</evidence>
<dbReference type="PANTHER" id="PTHR21058:SF0">
    <property type="entry name" value="6,7-DIMETHYL-8-RIBITYLLUMAZINE SYNTHASE"/>
    <property type="match status" value="1"/>
</dbReference>
<evidence type="ECO:0000256" key="10">
    <source>
        <dbReference type="SAM" id="MobiDB-lite"/>
    </source>
</evidence>
<feature type="active site" description="Proton donor" evidence="9">
    <location>
        <position position="98"/>
    </location>
</feature>
<evidence type="ECO:0000256" key="2">
    <source>
        <dbReference type="ARBA" id="ARBA00007424"/>
    </source>
</evidence>
<keyword evidence="5 9" id="KW-0808">Transferase</keyword>
<feature type="binding site" evidence="9">
    <location>
        <begin position="95"/>
        <end position="96"/>
    </location>
    <ligand>
        <name>(2S)-2-hydroxy-3-oxobutyl phosphate</name>
        <dbReference type="ChEBI" id="CHEBI:58830"/>
    </ligand>
</feature>
<feature type="binding site" evidence="9">
    <location>
        <position position="123"/>
    </location>
    <ligand>
        <name>5-amino-6-(D-ribitylamino)uracil</name>
        <dbReference type="ChEBI" id="CHEBI:15934"/>
    </ligand>
</feature>
<dbReference type="InterPro" id="IPR034964">
    <property type="entry name" value="LS"/>
</dbReference>
<sequence>MKLEAPPAPAIPALGGNLDATGKRFAIVVSRFNAFITERLLQSACDGLLRTGAKKDDIAIARVPGSFEIPSAARTLAETKKYDAIICLGCLLRGDTAHYDVIVNEVTRGIGQSAQETGVPHAFGVLTCDTLEQAIDRAGLKMGNKGFEAALAAVEMASLKQAVSPQPSAVSKKQVPRFARNDKGWKKPKRHK</sequence>
<evidence type="ECO:0000256" key="8">
    <source>
        <dbReference type="ARBA" id="ARBA00072606"/>
    </source>
</evidence>
<dbReference type="PANTHER" id="PTHR21058">
    <property type="entry name" value="6,7-DIMETHYL-8-RIBITYLLUMAZINE SYNTHASE DMRL SYNTHASE LUMAZINE SYNTHASE"/>
    <property type="match status" value="1"/>
</dbReference>
<dbReference type="CDD" id="cd09209">
    <property type="entry name" value="Lumazine_synthase-I"/>
    <property type="match status" value="1"/>
</dbReference>
<feature type="region of interest" description="Disordered" evidence="10">
    <location>
        <begin position="163"/>
        <end position="192"/>
    </location>
</feature>
<dbReference type="GO" id="GO:0005829">
    <property type="term" value="C:cytosol"/>
    <property type="evidence" value="ECO:0007669"/>
    <property type="project" value="TreeGrafter"/>
</dbReference>
<keyword evidence="4 9" id="KW-0686">Riboflavin biosynthesis</keyword>
<evidence type="ECO:0000256" key="1">
    <source>
        <dbReference type="ARBA" id="ARBA00004917"/>
    </source>
</evidence>
<evidence type="ECO:0000256" key="5">
    <source>
        <dbReference type="ARBA" id="ARBA00022679"/>
    </source>
</evidence>
<reference evidence="12" key="1">
    <citation type="submission" date="2018-02" db="EMBL/GenBank/DDBJ databases">
        <authorList>
            <person name="Hausmann B."/>
        </authorList>
    </citation>
    <scope>NUCLEOTIDE SEQUENCE [LARGE SCALE GENOMIC DNA]</scope>
    <source>
        <strain evidence="12">Peat soil MAG SbA1</strain>
    </source>
</reference>
<dbReference type="EMBL" id="OMOD01000154">
    <property type="protein sequence ID" value="SPF45335.1"/>
    <property type="molecule type" value="Genomic_DNA"/>
</dbReference>
<protein>
    <recommendedName>
        <fullName evidence="8 9">6,7-dimethyl-8-ribityllumazine synthase</fullName>
        <shortName evidence="9">DMRL synthase</shortName>
        <shortName evidence="9">LS</shortName>
        <shortName evidence="9">Lumazine synthase</shortName>
        <ecNumber evidence="3 9">2.5.1.78</ecNumber>
    </recommendedName>
</protein>
<dbReference type="GO" id="GO:0000906">
    <property type="term" value="F:6,7-dimethyl-8-ribityllumazine synthase activity"/>
    <property type="evidence" value="ECO:0007669"/>
    <property type="project" value="UniProtKB-UniRule"/>
</dbReference>
<feature type="binding site" evidence="9">
    <location>
        <position position="137"/>
    </location>
    <ligand>
        <name>(2S)-2-hydroxy-3-oxobutyl phosphate</name>
        <dbReference type="ChEBI" id="CHEBI:58830"/>
    </ligand>
</feature>
<feature type="binding site" evidence="9">
    <location>
        <begin position="90"/>
        <end position="92"/>
    </location>
    <ligand>
        <name>5-amino-6-(D-ribitylamino)uracil</name>
        <dbReference type="ChEBI" id="CHEBI:15934"/>
    </ligand>
</feature>
<dbReference type="AlphaFoldDB" id="A0A2U3L093"/>
<dbReference type="SUPFAM" id="SSF52121">
    <property type="entry name" value="Lumazine synthase"/>
    <property type="match status" value="1"/>
</dbReference>
<evidence type="ECO:0000256" key="6">
    <source>
        <dbReference type="ARBA" id="ARBA00048785"/>
    </source>
</evidence>
<evidence type="ECO:0000313" key="11">
    <source>
        <dbReference type="EMBL" id="SPF45335.1"/>
    </source>
</evidence>
<comment type="catalytic activity">
    <reaction evidence="6 9">
        <text>(2S)-2-hydroxy-3-oxobutyl phosphate + 5-amino-6-(D-ribitylamino)uracil = 6,7-dimethyl-8-(1-D-ribityl)lumazine + phosphate + 2 H2O + H(+)</text>
        <dbReference type="Rhea" id="RHEA:26152"/>
        <dbReference type="ChEBI" id="CHEBI:15377"/>
        <dbReference type="ChEBI" id="CHEBI:15378"/>
        <dbReference type="ChEBI" id="CHEBI:15934"/>
        <dbReference type="ChEBI" id="CHEBI:43474"/>
        <dbReference type="ChEBI" id="CHEBI:58201"/>
        <dbReference type="ChEBI" id="CHEBI:58830"/>
        <dbReference type="EC" id="2.5.1.78"/>
    </reaction>
</comment>
<name>A0A2U3L093_9BACT</name>
<feature type="binding site" evidence="9">
    <location>
        <position position="32"/>
    </location>
    <ligand>
        <name>5-amino-6-(D-ribitylamino)uracil</name>
        <dbReference type="ChEBI" id="CHEBI:15934"/>
    </ligand>
</feature>
<feature type="binding site" evidence="9">
    <location>
        <begin position="66"/>
        <end position="68"/>
    </location>
    <ligand>
        <name>5-amino-6-(D-ribitylamino)uracil</name>
        <dbReference type="ChEBI" id="CHEBI:15934"/>
    </ligand>
</feature>
<dbReference type="HAMAP" id="MF_00178">
    <property type="entry name" value="Lumazine_synth"/>
    <property type="match status" value="1"/>
</dbReference>
<proteinExistence type="inferred from homology"/>
<dbReference type="FunFam" id="3.40.50.960:FF:000001">
    <property type="entry name" value="6,7-dimethyl-8-ribityllumazine synthase"/>
    <property type="match status" value="1"/>
</dbReference>